<dbReference type="CDD" id="cd06661">
    <property type="entry name" value="GGCT_like"/>
    <property type="match status" value="1"/>
</dbReference>
<dbReference type="SUPFAM" id="SSF110857">
    <property type="entry name" value="Gamma-glutamyl cyclotransferase-like"/>
    <property type="match status" value="1"/>
</dbReference>
<dbReference type="PANTHER" id="PTHR12510:SF4">
    <property type="entry name" value="GAMMA-GLUTAMYLAMINECYCLOTRANSFERASE"/>
    <property type="match status" value="1"/>
</dbReference>
<feature type="active site" description="Proton acceptor" evidence="2">
    <location>
        <position position="105"/>
    </location>
</feature>
<dbReference type="Gene3D" id="3.10.490.10">
    <property type="entry name" value="Gamma-glutamyl cyclotransferase-like"/>
    <property type="match status" value="1"/>
</dbReference>
<evidence type="ECO:0000313" key="5">
    <source>
        <dbReference type="Proteomes" id="UP000515146"/>
    </source>
</evidence>
<dbReference type="GO" id="GO:0061929">
    <property type="term" value="F:gamma-glutamylaminecyclotransferase activity"/>
    <property type="evidence" value="ECO:0007669"/>
    <property type="project" value="InterPro"/>
</dbReference>
<feature type="domain" description="Gamma-glutamylcyclotransferase AIG2-like" evidence="4">
    <location>
        <begin position="27"/>
        <end position="156"/>
    </location>
</feature>
<dbReference type="KEGG" id="dpte:113795421"/>
<dbReference type="InterPro" id="IPR009288">
    <property type="entry name" value="AIG2-like_dom"/>
</dbReference>
<evidence type="ECO:0000313" key="6">
    <source>
        <dbReference type="RefSeq" id="XP_027201401.1"/>
    </source>
</evidence>
<name>A0A6P6Y8U5_DERPT</name>
<sequence>MILSRKMVDVLRKSFANNNDHHLEHLVFVYGTLKKNQPNHSVLFDRKNGQAKFVCIGQTVDRWPLVIASKYNIPYLLYKSNTGHKIKGEIYEIDNEMLKFLDEFEGHPQYYTRRQISISTNITDNDDNHQQIIKPWAYFLDKFRSEMLQLPMYDDYNSYGDHNLRYVERCDRQSGPNLNCGHTEKSEVIID</sequence>
<dbReference type="RefSeq" id="XP_027201401.1">
    <property type="nucleotide sequence ID" value="XM_027345600.1"/>
</dbReference>
<dbReference type="AlphaFoldDB" id="A0A6P6Y8U5"/>
<evidence type="ECO:0000256" key="2">
    <source>
        <dbReference type="PIRSR" id="PIRSR639126-1"/>
    </source>
</evidence>
<dbReference type="Proteomes" id="UP000515146">
    <property type="component" value="Unplaced"/>
</dbReference>
<protein>
    <recommendedName>
        <fullName evidence="3">Gamma-glutamylcyclotransferase family protein</fullName>
    </recommendedName>
</protein>
<dbReference type="PANTHER" id="PTHR12510">
    <property type="entry name" value="TROPONIN C-AKIN-1 PROTEIN"/>
    <property type="match status" value="1"/>
</dbReference>
<organism evidence="5 6">
    <name type="scientific">Dermatophagoides pteronyssinus</name>
    <name type="common">European house dust mite</name>
    <dbReference type="NCBI Taxonomy" id="6956"/>
    <lineage>
        <taxon>Eukaryota</taxon>
        <taxon>Metazoa</taxon>
        <taxon>Ecdysozoa</taxon>
        <taxon>Arthropoda</taxon>
        <taxon>Chelicerata</taxon>
        <taxon>Arachnida</taxon>
        <taxon>Acari</taxon>
        <taxon>Acariformes</taxon>
        <taxon>Sarcoptiformes</taxon>
        <taxon>Astigmata</taxon>
        <taxon>Psoroptidia</taxon>
        <taxon>Analgoidea</taxon>
        <taxon>Pyroglyphidae</taxon>
        <taxon>Dermatophagoidinae</taxon>
        <taxon>Dermatophagoides</taxon>
    </lineage>
</organism>
<reference evidence="6" key="1">
    <citation type="submission" date="2025-08" db="UniProtKB">
        <authorList>
            <consortium name="RefSeq"/>
        </authorList>
    </citation>
    <scope>IDENTIFICATION</scope>
    <source>
        <strain evidence="6">Airmid</strain>
    </source>
</reference>
<dbReference type="Pfam" id="PF06094">
    <property type="entry name" value="GGACT"/>
    <property type="match status" value="1"/>
</dbReference>
<dbReference type="InterPro" id="IPR039126">
    <property type="entry name" value="GGACT"/>
</dbReference>
<gene>
    <name evidence="6" type="primary">LOC113795421</name>
</gene>
<dbReference type="InterPro" id="IPR036568">
    <property type="entry name" value="GGCT-like_sf"/>
</dbReference>
<dbReference type="GeneID" id="113795421"/>
<dbReference type="GO" id="GO:0005829">
    <property type="term" value="C:cytosol"/>
    <property type="evidence" value="ECO:0007669"/>
    <property type="project" value="TreeGrafter"/>
</dbReference>
<dbReference type="InterPro" id="IPR013024">
    <property type="entry name" value="GGCT-like"/>
</dbReference>
<accession>A0A6P6Y8U5</accession>
<dbReference type="FunCoup" id="A0A6P6Y8U5">
    <property type="interactions" value="164"/>
</dbReference>
<proteinExistence type="inferred from homology"/>
<evidence type="ECO:0000259" key="4">
    <source>
        <dbReference type="Pfam" id="PF06094"/>
    </source>
</evidence>
<evidence type="ECO:0000256" key="3">
    <source>
        <dbReference type="RuleBase" id="RU367036"/>
    </source>
</evidence>
<dbReference type="OMA" id="FENIPTM"/>
<dbReference type="InParanoid" id="A0A6P6Y8U5"/>
<keyword evidence="5" id="KW-1185">Reference proteome</keyword>
<evidence type="ECO:0000256" key="1">
    <source>
        <dbReference type="ARBA" id="ARBA00008861"/>
    </source>
</evidence>
<dbReference type="OrthoDB" id="113620at2759"/>
<comment type="similarity">
    <text evidence="1 3">Belongs to the gamma-glutamylcyclotransferase family.</text>
</comment>